<dbReference type="Proteomes" id="UP001183881">
    <property type="component" value="Unassembled WGS sequence"/>
</dbReference>
<gene>
    <name evidence="1" type="ORF">RM705_27840</name>
</gene>
<accession>A0ABU2Q243</accession>
<dbReference type="EMBL" id="JAVRFA010000051">
    <property type="protein sequence ID" value="MDT0398487.1"/>
    <property type="molecule type" value="Genomic_DNA"/>
</dbReference>
<protein>
    <submittedName>
        <fullName evidence="1">Uncharacterized protein</fullName>
    </submittedName>
</protein>
<dbReference type="RefSeq" id="WP_311647412.1">
    <property type="nucleotide sequence ID" value="NZ_JAVRFA010000051.1"/>
</dbReference>
<evidence type="ECO:0000313" key="2">
    <source>
        <dbReference type="Proteomes" id="UP001183881"/>
    </source>
</evidence>
<proteinExistence type="predicted"/>
<keyword evidence="2" id="KW-1185">Reference proteome</keyword>
<name>A0ABU2Q243_9ACTN</name>
<organism evidence="1 2">
    <name type="scientific">Streptomyces edwardsiae</name>
    <dbReference type="NCBI Taxonomy" id="3075527"/>
    <lineage>
        <taxon>Bacteria</taxon>
        <taxon>Bacillati</taxon>
        <taxon>Actinomycetota</taxon>
        <taxon>Actinomycetes</taxon>
        <taxon>Kitasatosporales</taxon>
        <taxon>Streptomycetaceae</taxon>
        <taxon>Streptomyces</taxon>
    </lineage>
</organism>
<evidence type="ECO:0000313" key="1">
    <source>
        <dbReference type="EMBL" id="MDT0398487.1"/>
    </source>
</evidence>
<sequence length="55" mass="6311">MTEMEIRYQSKLRQARERFAETTRRLSEAEIAELVSSLSALPTAAPAARRRWTSS</sequence>
<reference evidence="2" key="1">
    <citation type="submission" date="2023-07" db="EMBL/GenBank/DDBJ databases">
        <title>30 novel species of actinomycetes from the DSMZ collection.</title>
        <authorList>
            <person name="Nouioui I."/>
        </authorList>
    </citation>
    <scope>NUCLEOTIDE SEQUENCE [LARGE SCALE GENOMIC DNA]</scope>
    <source>
        <strain evidence="2">DSM 41636</strain>
    </source>
</reference>
<comment type="caution">
    <text evidence="1">The sequence shown here is derived from an EMBL/GenBank/DDBJ whole genome shotgun (WGS) entry which is preliminary data.</text>
</comment>